<gene>
    <name evidence="1" type="ordered locus">CHU_3264</name>
</gene>
<dbReference type="Proteomes" id="UP000001822">
    <property type="component" value="Chromosome"/>
</dbReference>
<proteinExistence type="predicted"/>
<accession>A0A6N4SVV2</accession>
<dbReference type="KEGG" id="chu:CHU_3264"/>
<evidence type="ECO:0000313" key="1">
    <source>
        <dbReference type="EMBL" id="ABG60503.1"/>
    </source>
</evidence>
<sequence>MKKISSIIVFICSAGTLFGQVDFDRPEAFLFERKNRLSYVSPEVYVFHADSEKVQMKSKKIRFVVLSQELNYAGYFSAYGAGYVNSNSLTNAFFKSYSYTKSYIDDDMKQQQVDRFKKSNTVGSDIKVGVYGQYKFNTIRVEAGLMYRDFNSAQFSSDAFKLLFYGNSMYAGQTASLDPMNMHNVNYQTVYMGIKKTVGKKQNIQLGARLGVVRGGRLQKIRSKNASLYTDSAGGYLTLNGKFDVAYTDDTVYARVPQMHGGGLTSDYFFSIKGKRSEFAVELLDVGFIRWNDITTFSGDGSYTYDGVQIDNLIGGGNGIQLDPVSFTTVLENMGVKKNVKDVSYMLPSTLHLSYYRHLSPNVTVTGGVRQQFVRGYMPRIYGKLAYYLTKDFVLIPTLSYGGFGRADVEFGIAKTFSDHVVVSTNLMWFEYLVAPSKTSGHGMSVAFSYYF</sequence>
<organism evidence="1 2">
    <name type="scientific">Cytophaga hutchinsonii (strain ATCC 33406 / DSM 1761 / CIP 103989 / NBRC 15051 / NCIMB 9469 / D465)</name>
    <dbReference type="NCBI Taxonomy" id="269798"/>
    <lineage>
        <taxon>Bacteria</taxon>
        <taxon>Pseudomonadati</taxon>
        <taxon>Bacteroidota</taxon>
        <taxon>Cytophagia</taxon>
        <taxon>Cytophagales</taxon>
        <taxon>Cytophagaceae</taxon>
        <taxon>Cytophaga</taxon>
    </lineage>
</organism>
<protein>
    <recommendedName>
        <fullName evidence="3">DUF5723 domain-containing protein</fullName>
    </recommendedName>
</protein>
<keyword evidence="2" id="KW-1185">Reference proteome</keyword>
<dbReference type="OrthoDB" id="916566at2"/>
<dbReference type="RefSeq" id="WP_011586613.1">
    <property type="nucleotide sequence ID" value="NC_008255.1"/>
</dbReference>
<evidence type="ECO:0008006" key="3">
    <source>
        <dbReference type="Google" id="ProtNLM"/>
    </source>
</evidence>
<reference evidence="1 2" key="1">
    <citation type="journal article" date="2007" name="Appl. Environ. Microbiol.">
        <title>Genome sequence of the cellulolytic gliding bacterium Cytophaga hutchinsonii.</title>
        <authorList>
            <person name="Xie G."/>
            <person name="Bruce D.C."/>
            <person name="Challacombe J.F."/>
            <person name="Chertkov O."/>
            <person name="Detter J.C."/>
            <person name="Gilna P."/>
            <person name="Han C.S."/>
            <person name="Lucas S."/>
            <person name="Misra M."/>
            <person name="Myers G.L."/>
            <person name="Richardson P."/>
            <person name="Tapia R."/>
            <person name="Thayer N."/>
            <person name="Thompson L.S."/>
            <person name="Brettin T.S."/>
            <person name="Henrissat B."/>
            <person name="Wilson D.B."/>
            <person name="McBride M.J."/>
        </authorList>
    </citation>
    <scope>NUCLEOTIDE SEQUENCE [LARGE SCALE GENOMIC DNA]</scope>
    <source>
        <strain evidence="2">ATCC 33406 / DSM 1761 / CIP 103989 / NBRC 15051 / NCIMB 9469 / D465</strain>
    </source>
</reference>
<name>A0A6N4SVV2_CYTH3</name>
<dbReference type="EMBL" id="CP000383">
    <property type="protein sequence ID" value="ABG60503.1"/>
    <property type="molecule type" value="Genomic_DNA"/>
</dbReference>
<dbReference type="AlphaFoldDB" id="A0A6N4SVV2"/>
<evidence type="ECO:0000313" key="2">
    <source>
        <dbReference type="Proteomes" id="UP000001822"/>
    </source>
</evidence>